<keyword evidence="8 9" id="KW-0472">Membrane</keyword>
<feature type="transmembrane region" description="Helical" evidence="9">
    <location>
        <begin position="189"/>
        <end position="210"/>
    </location>
</feature>
<keyword evidence="6 9" id="KW-0812">Transmembrane</keyword>
<comment type="caution">
    <text evidence="12">The sequence shown here is derived from an EMBL/GenBank/DDBJ whole genome shotgun (WGS) entry which is preliminary data.</text>
</comment>
<comment type="similarity">
    <text evidence="2 10">Belongs to the binding-protein-dependent transport system permease family. CysTW subfamily.</text>
</comment>
<dbReference type="Proteomes" id="UP001499988">
    <property type="component" value="Unassembled WGS sequence"/>
</dbReference>
<evidence type="ECO:0000256" key="9">
    <source>
        <dbReference type="RuleBase" id="RU363032"/>
    </source>
</evidence>
<feature type="domain" description="ABC transmembrane type-1" evidence="11">
    <location>
        <begin position="113"/>
        <end position="322"/>
    </location>
</feature>
<evidence type="ECO:0000256" key="5">
    <source>
        <dbReference type="ARBA" id="ARBA00022592"/>
    </source>
</evidence>
<evidence type="ECO:0000259" key="11">
    <source>
        <dbReference type="PROSITE" id="PS50928"/>
    </source>
</evidence>
<dbReference type="InterPro" id="IPR035906">
    <property type="entry name" value="MetI-like_sf"/>
</dbReference>
<dbReference type="PANTHER" id="PTHR30425:SF1">
    <property type="entry name" value="PHOSPHATE TRANSPORT SYSTEM PERMEASE PROTEIN PSTC"/>
    <property type="match status" value="1"/>
</dbReference>
<keyword evidence="10" id="KW-0997">Cell inner membrane</keyword>
<evidence type="ECO:0000256" key="2">
    <source>
        <dbReference type="ARBA" id="ARBA00007069"/>
    </source>
</evidence>
<comment type="function">
    <text evidence="10">Part of the binding-protein-dependent transport system for phosphate; probably responsible for the translocation of the substrate across the membrane.</text>
</comment>
<evidence type="ECO:0000256" key="6">
    <source>
        <dbReference type="ARBA" id="ARBA00022692"/>
    </source>
</evidence>
<reference evidence="13" key="1">
    <citation type="journal article" date="2019" name="Int. J. Syst. Evol. Microbiol.">
        <title>The Global Catalogue of Microorganisms (GCM) 10K type strain sequencing project: providing services to taxonomists for standard genome sequencing and annotation.</title>
        <authorList>
            <consortium name="The Broad Institute Genomics Platform"/>
            <consortium name="The Broad Institute Genome Sequencing Center for Infectious Disease"/>
            <person name="Wu L."/>
            <person name="Ma J."/>
        </authorList>
    </citation>
    <scope>NUCLEOTIDE SEQUENCE [LARGE SCALE GENOMIC DNA]</scope>
    <source>
        <strain evidence="13">JCM 18401</strain>
    </source>
</reference>
<gene>
    <name evidence="12" type="primary">pstC</name>
    <name evidence="12" type="ORF">GCM10023333_22770</name>
</gene>
<evidence type="ECO:0000256" key="10">
    <source>
        <dbReference type="RuleBase" id="RU363054"/>
    </source>
</evidence>
<keyword evidence="5 10" id="KW-0592">Phosphate transport</keyword>
<feature type="transmembrane region" description="Helical" evidence="9">
    <location>
        <begin position="153"/>
        <end position="177"/>
    </location>
</feature>
<dbReference type="Gene3D" id="1.10.3720.10">
    <property type="entry name" value="MetI-like"/>
    <property type="match status" value="1"/>
</dbReference>
<dbReference type="InterPro" id="IPR011864">
    <property type="entry name" value="Phosphate_PstC"/>
</dbReference>
<evidence type="ECO:0000313" key="13">
    <source>
        <dbReference type="Proteomes" id="UP001499988"/>
    </source>
</evidence>
<keyword evidence="4" id="KW-1003">Cell membrane</keyword>
<sequence>MSEVNVLVQKDSAQEELKSSRRRDFIEHAFHALFLLSAFIGVASVITIGFFLVKESLSAPLYTGADLARYLVEEEGQSIFGYGWLPDGVVGTIQMLTNSTWAPPAMYGLAPMIAGSLAATGLAVLMGVPVGVLTAIFLAEIAPQRVVNVMRPAIELLAGIPSVVYGFFGLVVIVPLIETVFDVPSGASILAGSVVLSIMILPTVIAVSETSLRAVPPQYREGSLALGASKIYTIFNVLIPAARSGILTGVILGMARAVGETMAIIMVMGNTPAMPQGVLDSAITLTANIALEMSYATGVHASALYASGVVLLVFVMLLNGSLMYLNREKAK</sequence>
<dbReference type="PROSITE" id="PS50928">
    <property type="entry name" value="ABC_TM1"/>
    <property type="match status" value="1"/>
</dbReference>
<keyword evidence="13" id="KW-1185">Reference proteome</keyword>
<name>A0ABP9EYJ5_9GAMM</name>
<keyword evidence="7 9" id="KW-1133">Transmembrane helix</keyword>
<dbReference type="RefSeq" id="WP_345335514.1">
    <property type="nucleotide sequence ID" value="NZ_BAABJZ010000078.1"/>
</dbReference>
<keyword evidence="3 9" id="KW-0813">Transport</keyword>
<dbReference type="Pfam" id="PF00528">
    <property type="entry name" value="BPD_transp_1"/>
    <property type="match status" value="1"/>
</dbReference>
<dbReference type="InterPro" id="IPR000515">
    <property type="entry name" value="MetI-like"/>
</dbReference>
<dbReference type="CDD" id="cd06261">
    <property type="entry name" value="TM_PBP2"/>
    <property type="match status" value="1"/>
</dbReference>
<dbReference type="SUPFAM" id="SSF161098">
    <property type="entry name" value="MetI-like"/>
    <property type="match status" value="1"/>
</dbReference>
<evidence type="ECO:0000256" key="8">
    <source>
        <dbReference type="ARBA" id="ARBA00023136"/>
    </source>
</evidence>
<evidence type="ECO:0000256" key="3">
    <source>
        <dbReference type="ARBA" id="ARBA00022448"/>
    </source>
</evidence>
<feature type="transmembrane region" description="Helical" evidence="9">
    <location>
        <begin position="231"/>
        <end position="252"/>
    </location>
</feature>
<proteinExistence type="inferred from homology"/>
<feature type="transmembrane region" description="Helical" evidence="9">
    <location>
        <begin position="113"/>
        <end position="141"/>
    </location>
</feature>
<evidence type="ECO:0000313" key="12">
    <source>
        <dbReference type="EMBL" id="GAA4888920.1"/>
    </source>
</evidence>
<evidence type="ECO:0000256" key="4">
    <source>
        <dbReference type="ARBA" id="ARBA00022475"/>
    </source>
</evidence>
<evidence type="ECO:0000256" key="1">
    <source>
        <dbReference type="ARBA" id="ARBA00004651"/>
    </source>
</evidence>
<feature type="transmembrane region" description="Helical" evidence="9">
    <location>
        <begin position="29"/>
        <end position="53"/>
    </location>
</feature>
<dbReference type="InterPro" id="IPR051124">
    <property type="entry name" value="Phosphate_Transport_Permease"/>
</dbReference>
<protein>
    <recommendedName>
        <fullName evidence="10">Phosphate transport system permease protein</fullName>
    </recommendedName>
</protein>
<dbReference type="PANTHER" id="PTHR30425">
    <property type="entry name" value="PHOSPHATE TRANSPORT SYSTEM PERMEASE PROTEIN PST"/>
    <property type="match status" value="1"/>
</dbReference>
<comment type="subcellular location">
    <subcellularLocation>
        <location evidence="10">Cell inner membrane</location>
        <topology evidence="10">Multi-pass membrane protein</topology>
    </subcellularLocation>
    <subcellularLocation>
        <location evidence="1 9">Cell membrane</location>
        <topology evidence="1 9">Multi-pass membrane protein</topology>
    </subcellularLocation>
</comment>
<feature type="transmembrane region" description="Helical" evidence="9">
    <location>
        <begin position="303"/>
        <end position="325"/>
    </location>
</feature>
<accession>A0ABP9EYJ5</accession>
<organism evidence="12 13">
    <name type="scientific">Ferrimonas pelagia</name>
    <dbReference type="NCBI Taxonomy" id="1177826"/>
    <lineage>
        <taxon>Bacteria</taxon>
        <taxon>Pseudomonadati</taxon>
        <taxon>Pseudomonadota</taxon>
        <taxon>Gammaproteobacteria</taxon>
        <taxon>Alteromonadales</taxon>
        <taxon>Ferrimonadaceae</taxon>
        <taxon>Ferrimonas</taxon>
    </lineage>
</organism>
<evidence type="ECO:0000256" key="7">
    <source>
        <dbReference type="ARBA" id="ARBA00022989"/>
    </source>
</evidence>
<dbReference type="EMBL" id="BAABJZ010000078">
    <property type="protein sequence ID" value="GAA4888920.1"/>
    <property type="molecule type" value="Genomic_DNA"/>
</dbReference>
<dbReference type="NCBIfam" id="TIGR02138">
    <property type="entry name" value="phosphate_pstC"/>
    <property type="match status" value="1"/>
</dbReference>